<protein>
    <submittedName>
        <fullName evidence="1">Uncharacterized protein</fullName>
    </submittedName>
</protein>
<dbReference type="Proteomes" id="UP001189429">
    <property type="component" value="Unassembled WGS sequence"/>
</dbReference>
<reference evidence="1" key="1">
    <citation type="submission" date="2023-10" db="EMBL/GenBank/DDBJ databases">
        <authorList>
            <person name="Chen Y."/>
            <person name="Shah S."/>
            <person name="Dougan E. K."/>
            <person name="Thang M."/>
            <person name="Chan C."/>
        </authorList>
    </citation>
    <scope>NUCLEOTIDE SEQUENCE [LARGE SCALE GENOMIC DNA]</scope>
</reference>
<proteinExistence type="predicted"/>
<keyword evidence="2" id="KW-1185">Reference proteome</keyword>
<comment type="caution">
    <text evidence="1">The sequence shown here is derived from an EMBL/GenBank/DDBJ whole genome shotgun (WGS) entry which is preliminary data.</text>
</comment>
<dbReference type="EMBL" id="CAUYUJ010015614">
    <property type="protein sequence ID" value="CAK0856192.1"/>
    <property type="molecule type" value="Genomic_DNA"/>
</dbReference>
<accession>A0ABN9UBR5</accession>
<name>A0ABN9UBR5_9DINO</name>
<sequence>ALEMLSQVTDHIRNPSAFVMNMCKRKQQEATQPLPLRPDDRLNEKIEGMGLDGSCSRVLHQLPINEALYILGQVDEGVRNPSAFVMAKAHAAMKGGGKGAPPPSAAERVDARAHELGQRCAPLLGGGGQW</sequence>
<feature type="non-terminal residue" evidence="1">
    <location>
        <position position="1"/>
    </location>
</feature>
<gene>
    <name evidence="1" type="ORF">PCOR1329_LOCUS46647</name>
</gene>
<organism evidence="1 2">
    <name type="scientific">Prorocentrum cordatum</name>
    <dbReference type="NCBI Taxonomy" id="2364126"/>
    <lineage>
        <taxon>Eukaryota</taxon>
        <taxon>Sar</taxon>
        <taxon>Alveolata</taxon>
        <taxon>Dinophyceae</taxon>
        <taxon>Prorocentrales</taxon>
        <taxon>Prorocentraceae</taxon>
        <taxon>Prorocentrum</taxon>
    </lineage>
</organism>
<evidence type="ECO:0000313" key="2">
    <source>
        <dbReference type="Proteomes" id="UP001189429"/>
    </source>
</evidence>
<evidence type="ECO:0000313" key="1">
    <source>
        <dbReference type="EMBL" id="CAK0856192.1"/>
    </source>
</evidence>